<dbReference type="Proteomes" id="UP000019322">
    <property type="component" value="Chromosome"/>
</dbReference>
<dbReference type="Pfam" id="PF04365">
    <property type="entry name" value="BrnT_toxin"/>
    <property type="match status" value="1"/>
</dbReference>
<protein>
    <recommendedName>
        <fullName evidence="3">BrnT family toxin</fullName>
    </recommendedName>
</protein>
<dbReference type="Gene3D" id="3.10.450.530">
    <property type="entry name" value="Ribonuclease toxin, BrnT, of type II toxin-antitoxin system"/>
    <property type="match status" value="1"/>
</dbReference>
<evidence type="ECO:0000313" key="2">
    <source>
        <dbReference type="Proteomes" id="UP000019322"/>
    </source>
</evidence>
<gene>
    <name evidence="1" type="ORF">SMUL_1315</name>
</gene>
<dbReference type="EMBL" id="CP007201">
    <property type="protein sequence ID" value="AHJ12576.1"/>
    <property type="molecule type" value="Genomic_DNA"/>
</dbReference>
<evidence type="ECO:0008006" key="3">
    <source>
        <dbReference type="Google" id="ProtNLM"/>
    </source>
</evidence>
<dbReference type="KEGG" id="smul:SMUL_1315"/>
<evidence type="ECO:0000313" key="1">
    <source>
        <dbReference type="EMBL" id="AHJ12576.1"/>
    </source>
</evidence>
<dbReference type="AlphaFoldDB" id="A0AA86AKW5"/>
<accession>A0AA86AKW5</accession>
<dbReference type="InterPro" id="IPR038573">
    <property type="entry name" value="BrnT_sf"/>
</dbReference>
<organism evidence="1 2">
    <name type="scientific">Sulfurospirillum multivorans (strain DM 12446 / JCM 15788 / NBRC 109480)</name>
    <dbReference type="NCBI Taxonomy" id="1150621"/>
    <lineage>
        <taxon>Bacteria</taxon>
        <taxon>Pseudomonadati</taxon>
        <taxon>Campylobacterota</taxon>
        <taxon>Epsilonproteobacteria</taxon>
        <taxon>Campylobacterales</taxon>
        <taxon>Sulfurospirillaceae</taxon>
        <taxon>Sulfurospirillum</taxon>
    </lineage>
</organism>
<sequence>MKFEWDNQKALSNIKKHGISFEEASTAFGDFLSIVIEDPMHSKNENRFILIGRSIEANTLVVVHIEKSDVIRIISARKATKNEQKAYEEQK</sequence>
<dbReference type="InterPro" id="IPR007460">
    <property type="entry name" value="BrnT_toxin"/>
</dbReference>
<dbReference type="RefSeq" id="WP_025344454.1">
    <property type="nucleotide sequence ID" value="NZ_CP007201.1"/>
</dbReference>
<proteinExistence type="predicted"/>
<reference evidence="1 2" key="1">
    <citation type="journal article" date="2014" name="Environ. Microbiol.">
        <title>Insights into organohalide respiration and the versatile catabolism of Sulfurospirillum multivorans gained from comparative genomics and physiological studies.</title>
        <authorList>
            <person name="Goris T."/>
            <person name="Schubert T."/>
            <person name="Gadkari J."/>
            <person name="Wubet T."/>
            <person name="Tarkka M."/>
            <person name="Buscot F."/>
            <person name="Adrian L."/>
            <person name="Diekert G."/>
        </authorList>
    </citation>
    <scope>NUCLEOTIDE SEQUENCE [LARGE SCALE GENOMIC DNA]</scope>
    <source>
        <strain evidence="2">DM 12446 / JCM 15788 / NBRC 109480</strain>
    </source>
</reference>
<name>A0AA86AKW5_SULMK</name>